<keyword evidence="6" id="KW-1185">Reference proteome</keyword>
<evidence type="ECO:0000313" key="5">
    <source>
        <dbReference type="EMBL" id="EER00094.1"/>
    </source>
</evidence>
<dbReference type="PANTHER" id="PTHR10288">
    <property type="entry name" value="KH DOMAIN CONTAINING RNA BINDING PROTEIN"/>
    <property type="match status" value="1"/>
</dbReference>
<feature type="domain" description="K Homology" evidence="4">
    <location>
        <begin position="177"/>
        <end position="250"/>
    </location>
</feature>
<evidence type="ECO:0000313" key="6">
    <source>
        <dbReference type="Proteomes" id="UP000007800"/>
    </source>
</evidence>
<feature type="compositionally biased region" description="Polar residues" evidence="3">
    <location>
        <begin position="49"/>
        <end position="58"/>
    </location>
</feature>
<dbReference type="InParanoid" id="C5LTC6"/>
<accession>C5LTC6</accession>
<evidence type="ECO:0000259" key="4">
    <source>
        <dbReference type="SMART" id="SM00322"/>
    </source>
</evidence>
<dbReference type="SMART" id="SM00322">
    <property type="entry name" value="KH"/>
    <property type="match status" value="4"/>
</dbReference>
<feature type="compositionally biased region" description="Low complexity" evidence="3">
    <location>
        <begin position="508"/>
        <end position="522"/>
    </location>
</feature>
<feature type="region of interest" description="Disordered" evidence="3">
    <location>
        <begin position="30"/>
        <end position="58"/>
    </location>
</feature>
<feature type="region of interest" description="Disordered" evidence="3">
    <location>
        <begin position="1"/>
        <end position="20"/>
    </location>
</feature>
<feature type="domain" description="K Homology" evidence="4">
    <location>
        <begin position="404"/>
        <end position="491"/>
    </location>
</feature>
<dbReference type="RefSeq" id="XP_002767376.1">
    <property type="nucleotide sequence ID" value="XM_002767330.1"/>
</dbReference>
<evidence type="ECO:0000256" key="3">
    <source>
        <dbReference type="SAM" id="MobiDB-lite"/>
    </source>
</evidence>
<dbReference type="AlphaFoldDB" id="C5LTC6"/>
<dbReference type="InterPro" id="IPR004088">
    <property type="entry name" value="KH_dom_type_1"/>
</dbReference>
<dbReference type="Proteomes" id="UP000007800">
    <property type="component" value="Unassembled WGS sequence"/>
</dbReference>
<evidence type="ECO:0000256" key="1">
    <source>
        <dbReference type="ARBA" id="ARBA00022737"/>
    </source>
</evidence>
<organism evidence="6">
    <name type="scientific">Perkinsus marinus (strain ATCC 50983 / TXsc)</name>
    <dbReference type="NCBI Taxonomy" id="423536"/>
    <lineage>
        <taxon>Eukaryota</taxon>
        <taxon>Sar</taxon>
        <taxon>Alveolata</taxon>
        <taxon>Perkinsozoa</taxon>
        <taxon>Perkinsea</taxon>
        <taxon>Perkinsida</taxon>
        <taxon>Perkinsidae</taxon>
        <taxon>Perkinsus</taxon>
    </lineage>
</organism>
<dbReference type="OrthoDB" id="441329at2759"/>
<name>C5LTC6_PERM5</name>
<dbReference type="GO" id="GO:0003723">
    <property type="term" value="F:RNA binding"/>
    <property type="evidence" value="ECO:0007669"/>
    <property type="project" value="UniProtKB-UniRule"/>
</dbReference>
<protein>
    <recommendedName>
        <fullName evidence="4">K Homology domain-containing protein</fullName>
    </recommendedName>
</protein>
<dbReference type="Pfam" id="PF00013">
    <property type="entry name" value="KH_1"/>
    <property type="match status" value="3"/>
</dbReference>
<feature type="domain" description="K Homology" evidence="4">
    <location>
        <begin position="64"/>
        <end position="141"/>
    </location>
</feature>
<feature type="region of interest" description="Disordered" evidence="3">
    <location>
        <begin position="498"/>
        <end position="535"/>
    </location>
</feature>
<gene>
    <name evidence="5" type="ORF">Pmar_PMAR024574</name>
</gene>
<dbReference type="InterPro" id="IPR004087">
    <property type="entry name" value="KH_dom"/>
</dbReference>
<dbReference type="CDD" id="cd00105">
    <property type="entry name" value="KH-I"/>
    <property type="match status" value="1"/>
</dbReference>
<feature type="domain" description="K Homology" evidence="4">
    <location>
        <begin position="297"/>
        <end position="371"/>
    </location>
</feature>
<feature type="compositionally biased region" description="Low complexity" evidence="3">
    <location>
        <begin position="10"/>
        <end position="20"/>
    </location>
</feature>
<keyword evidence="1" id="KW-0677">Repeat</keyword>
<proteinExistence type="predicted"/>
<dbReference type="PROSITE" id="PS50084">
    <property type="entry name" value="KH_TYPE_1"/>
    <property type="match status" value="3"/>
</dbReference>
<dbReference type="InterPro" id="IPR036612">
    <property type="entry name" value="KH_dom_type_1_sf"/>
</dbReference>
<dbReference type="Gene3D" id="3.30.1370.10">
    <property type="entry name" value="K Homology domain, type 1"/>
    <property type="match status" value="2"/>
</dbReference>
<dbReference type="Gene3D" id="3.30.310.210">
    <property type="match status" value="1"/>
</dbReference>
<reference evidence="5 6" key="1">
    <citation type="submission" date="2008-07" db="EMBL/GenBank/DDBJ databases">
        <authorList>
            <person name="El-Sayed N."/>
            <person name="Caler E."/>
            <person name="Inman J."/>
            <person name="Amedeo P."/>
            <person name="Hass B."/>
            <person name="Wortman J."/>
        </authorList>
    </citation>
    <scope>NUCLEOTIDE SEQUENCE [LARGE SCALE GENOMIC DNA]</scope>
    <source>
        <strain evidence="6">ATCC 50983 / TXsc</strain>
    </source>
</reference>
<keyword evidence="2" id="KW-0694">RNA-binding</keyword>
<dbReference type="GeneID" id="9049789"/>
<sequence>MSSTTAIPSTALTTFPPTATLAATTNTEYATEKNNEHHQHQRKHHFEGETSSISSPALPATSSGHIPVLFLLPVDNVRRLIGKQGRIIKQIRQAWPGASLVVHESETPTALHAQKERIVAVRPTVAEDNNINADTKQRNLNMLLAGVCRRLCLPDDDFDSQRVESEVFRVDPKVSSDSCCICLLIPGSTLPGMIGHEGQTVRSLQSDTGCIIQFVTEPVIGIPNFRRCRITGCWPNLARAVIAVVEKLQDLQDRGRAGVSFPSGWDPLTNPGRMEDNDLAANSPASSRGIGLSSLAVMEPTRFLVDPQEAGWILGKSGRKINRLRDKYTPDVSINVDMVTPEWRVVSVGLAAPFSRSASLRKAHALLDLLADLERYPPLTAMGRQTSVAAVNAPEPNFFLRHTGGSKMKLLIPPELFGAVMGRGGERMRRLTRATGAAIQKIRPSDSPLSTGDTLTESAIRRTLSSHRLIEISGNAKQKADAILRVVQIMDRKALDIAGIPDDDRDSSSGSSPSVGSPRSPSINPRRGGDGDTSNAVTERLSAFERSVREAQSMPQLINTYVTMTIVLPSLPQAQLLLAEAGGILSQTGCRITVGGFVPE</sequence>
<dbReference type="EMBL" id="GG685288">
    <property type="protein sequence ID" value="EER00094.1"/>
    <property type="molecule type" value="Genomic_DNA"/>
</dbReference>
<dbReference type="SUPFAM" id="SSF54791">
    <property type="entry name" value="Eukaryotic type KH-domain (KH-domain type I)"/>
    <property type="match status" value="3"/>
</dbReference>
<evidence type="ECO:0000256" key="2">
    <source>
        <dbReference type="PROSITE-ProRule" id="PRU00117"/>
    </source>
</evidence>